<organism evidence="2 3">
    <name type="scientific">Tanacetum coccineum</name>
    <dbReference type="NCBI Taxonomy" id="301880"/>
    <lineage>
        <taxon>Eukaryota</taxon>
        <taxon>Viridiplantae</taxon>
        <taxon>Streptophyta</taxon>
        <taxon>Embryophyta</taxon>
        <taxon>Tracheophyta</taxon>
        <taxon>Spermatophyta</taxon>
        <taxon>Magnoliopsida</taxon>
        <taxon>eudicotyledons</taxon>
        <taxon>Gunneridae</taxon>
        <taxon>Pentapetalae</taxon>
        <taxon>asterids</taxon>
        <taxon>campanulids</taxon>
        <taxon>Asterales</taxon>
        <taxon>Asteraceae</taxon>
        <taxon>Asteroideae</taxon>
        <taxon>Anthemideae</taxon>
        <taxon>Anthemidinae</taxon>
        <taxon>Tanacetum</taxon>
    </lineage>
</organism>
<dbReference type="Proteomes" id="UP001151760">
    <property type="component" value="Unassembled WGS sequence"/>
</dbReference>
<feature type="region of interest" description="Disordered" evidence="1">
    <location>
        <begin position="42"/>
        <end position="71"/>
    </location>
</feature>
<dbReference type="EMBL" id="BQNB010019645">
    <property type="protein sequence ID" value="GJT87520.1"/>
    <property type="molecule type" value="Genomic_DNA"/>
</dbReference>
<evidence type="ECO:0000313" key="2">
    <source>
        <dbReference type="EMBL" id="GJT87520.1"/>
    </source>
</evidence>
<proteinExistence type="predicted"/>
<protein>
    <submittedName>
        <fullName evidence="2">Uncharacterized protein</fullName>
    </submittedName>
</protein>
<evidence type="ECO:0000256" key="1">
    <source>
        <dbReference type="SAM" id="MobiDB-lite"/>
    </source>
</evidence>
<sequence length="71" mass="8366">MFVWEGVEEKEPTSWEGVKTQLDTAQEVQSINHIKAELTHKLRDDQKRMKKAFEDVSGSYEQKSNQERDLQ</sequence>
<keyword evidence="3" id="KW-1185">Reference proteome</keyword>
<name>A0ABQ5HIE1_9ASTR</name>
<comment type="caution">
    <text evidence="2">The sequence shown here is derived from an EMBL/GenBank/DDBJ whole genome shotgun (WGS) entry which is preliminary data.</text>
</comment>
<gene>
    <name evidence="2" type="ORF">Tco_1069237</name>
</gene>
<reference evidence="2" key="2">
    <citation type="submission" date="2022-01" db="EMBL/GenBank/DDBJ databases">
        <authorList>
            <person name="Yamashiro T."/>
            <person name="Shiraishi A."/>
            <person name="Satake H."/>
            <person name="Nakayama K."/>
        </authorList>
    </citation>
    <scope>NUCLEOTIDE SEQUENCE</scope>
</reference>
<evidence type="ECO:0000313" key="3">
    <source>
        <dbReference type="Proteomes" id="UP001151760"/>
    </source>
</evidence>
<feature type="compositionally biased region" description="Basic and acidic residues" evidence="1">
    <location>
        <begin position="42"/>
        <end position="54"/>
    </location>
</feature>
<accession>A0ABQ5HIE1</accession>
<reference evidence="2" key="1">
    <citation type="journal article" date="2022" name="Int. J. Mol. Sci.">
        <title>Draft Genome of Tanacetum Coccineum: Genomic Comparison of Closely Related Tanacetum-Family Plants.</title>
        <authorList>
            <person name="Yamashiro T."/>
            <person name="Shiraishi A."/>
            <person name="Nakayama K."/>
            <person name="Satake H."/>
        </authorList>
    </citation>
    <scope>NUCLEOTIDE SEQUENCE</scope>
</reference>